<name>A0A6S7BLB0_9BURK</name>
<sequence length="180" mass="19340">MTNAYPMIDNANYVALEHGVFILRGFALRYGEELQRGVAKLQKSPRNCHSVTPNGLSMSSVSTTLLQMGWTTIERNPDRLPTDVPPAAMPEVLRSLGRDAAAAVGFNDFTPDSSLVSRASPGVRVSLHQEMNGPEGGAPIVAFTFGLASAFLFKEHKSSVDACRITLWHGSVIVWGPAGS</sequence>
<organism evidence="2 3">
    <name type="scientific">Pararobbsia alpina</name>
    <dbReference type="NCBI Taxonomy" id="621374"/>
    <lineage>
        <taxon>Bacteria</taxon>
        <taxon>Pseudomonadati</taxon>
        <taxon>Pseudomonadota</taxon>
        <taxon>Betaproteobacteria</taxon>
        <taxon>Burkholderiales</taxon>
        <taxon>Burkholderiaceae</taxon>
        <taxon>Pararobbsia</taxon>
    </lineage>
</organism>
<dbReference type="GO" id="GO:0035516">
    <property type="term" value="F:broad specificity oxidative DNA demethylase activity"/>
    <property type="evidence" value="ECO:0007669"/>
    <property type="project" value="UniProtKB-EC"/>
</dbReference>
<keyword evidence="2" id="KW-0223">Dioxygenase</keyword>
<dbReference type="InterPro" id="IPR037151">
    <property type="entry name" value="AlkB-like_sf"/>
</dbReference>
<dbReference type="AlphaFoldDB" id="A0A6S7BLB0"/>
<protein>
    <submittedName>
        <fullName evidence="2">Alpha-ketoglutarate-dependent dioxygenase AlkB</fullName>
        <ecNumber evidence="2">1.14.11.33</ecNumber>
    </submittedName>
</protein>
<gene>
    <name evidence="2" type="primary">alkB_1</name>
    <name evidence="2" type="ORF">LMG28138_05523</name>
</gene>
<dbReference type="Pfam" id="PF13532">
    <property type="entry name" value="2OG-FeII_Oxy_2"/>
    <property type="match status" value="1"/>
</dbReference>
<dbReference type="Gene3D" id="2.60.120.590">
    <property type="entry name" value="Alpha-ketoglutarate-dependent dioxygenase AlkB-like"/>
    <property type="match status" value="1"/>
</dbReference>
<evidence type="ECO:0000313" key="2">
    <source>
        <dbReference type="EMBL" id="CAB3804478.1"/>
    </source>
</evidence>
<dbReference type="SUPFAM" id="SSF51197">
    <property type="entry name" value="Clavaminate synthase-like"/>
    <property type="match status" value="1"/>
</dbReference>
<keyword evidence="3" id="KW-1185">Reference proteome</keyword>
<dbReference type="EC" id="1.14.11.33" evidence="2"/>
<dbReference type="EMBL" id="CADIKM010000064">
    <property type="protein sequence ID" value="CAB3804478.1"/>
    <property type="molecule type" value="Genomic_DNA"/>
</dbReference>
<feature type="domain" description="Alpha-ketoglutarate-dependent dioxygenase AlkB-like" evidence="1">
    <location>
        <begin position="22"/>
        <end position="178"/>
    </location>
</feature>
<evidence type="ECO:0000259" key="1">
    <source>
        <dbReference type="Pfam" id="PF13532"/>
    </source>
</evidence>
<dbReference type="Proteomes" id="UP000494115">
    <property type="component" value="Unassembled WGS sequence"/>
</dbReference>
<keyword evidence="2" id="KW-0560">Oxidoreductase</keyword>
<proteinExistence type="predicted"/>
<reference evidence="2 3" key="1">
    <citation type="submission" date="2020-04" db="EMBL/GenBank/DDBJ databases">
        <authorList>
            <person name="De Canck E."/>
        </authorList>
    </citation>
    <scope>NUCLEOTIDE SEQUENCE [LARGE SCALE GENOMIC DNA]</scope>
    <source>
        <strain evidence="2 3">LMG 28138</strain>
    </source>
</reference>
<dbReference type="InterPro" id="IPR027450">
    <property type="entry name" value="AlkB-like"/>
</dbReference>
<evidence type="ECO:0000313" key="3">
    <source>
        <dbReference type="Proteomes" id="UP000494115"/>
    </source>
</evidence>
<accession>A0A6S7BLB0</accession>